<gene>
    <name evidence="1" type="ORF">F4820DRAFT_450851</name>
</gene>
<keyword evidence="1" id="KW-0378">Hydrolase</keyword>
<evidence type="ECO:0000313" key="1">
    <source>
        <dbReference type="EMBL" id="KAI4862557.1"/>
    </source>
</evidence>
<evidence type="ECO:0000313" key="2">
    <source>
        <dbReference type="Proteomes" id="UP001497700"/>
    </source>
</evidence>
<organism evidence="1 2">
    <name type="scientific">Hypoxylon rubiginosum</name>
    <dbReference type="NCBI Taxonomy" id="110542"/>
    <lineage>
        <taxon>Eukaryota</taxon>
        <taxon>Fungi</taxon>
        <taxon>Dikarya</taxon>
        <taxon>Ascomycota</taxon>
        <taxon>Pezizomycotina</taxon>
        <taxon>Sordariomycetes</taxon>
        <taxon>Xylariomycetidae</taxon>
        <taxon>Xylariales</taxon>
        <taxon>Hypoxylaceae</taxon>
        <taxon>Hypoxylon</taxon>
    </lineage>
</organism>
<keyword evidence="2" id="KW-1185">Reference proteome</keyword>
<reference evidence="1 2" key="1">
    <citation type="journal article" date="2022" name="New Phytol.">
        <title>Ecological generalism drives hyperdiversity of secondary metabolite gene clusters in xylarialean endophytes.</title>
        <authorList>
            <person name="Franco M.E.E."/>
            <person name="Wisecaver J.H."/>
            <person name="Arnold A.E."/>
            <person name="Ju Y.M."/>
            <person name="Slot J.C."/>
            <person name="Ahrendt S."/>
            <person name="Moore L.P."/>
            <person name="Eastman K.E."/>
            <person name="Scott K."/>
            <person name="Konkel Z."/>
            <person name="Mondo S.J."/>
            <person name="Kuo A."/>
            <person name="Hayes R.D."/>
            <person name="Haridas S."/>
            <person name="Andreopoulos B."/>
            <person name="Riley R."/>
            <person name="LaButti K."/>
            <person name="Pangilinan J."/>
            <person name="Lipzen A."/>
            <person name="Amirebrahimi M."/>
            <person name="Yan J."/>
            <person name="Adam C."/>
            <person name="Keymanesh K."/>
            <person name="Ng V."/>
            <person name="Louie K."/>
            <person name="Northen T."/>
            <person name="Drula E."/>
            <person name="Henrissat B."/>
            <person name="Hsieh H.M."/>
            <person name="Youens-Clark K."/>
            <person name="Lutzoni F."/>
            <person name="Miadlikowska J."/>
            <person name="Eastwood D.C."/>
            <person name="Hamelin R.C."/>
            <person name="Grigoriev I.V."/>
            <person name="U'Ren J.M."/>
        </authorList>
    </citation>
    <scope>NUCLEOTIDE SEQUENCE [LARGE SCALE GENOMIC DNA]</scope>
    <source>
        <strain evidence="1 2">CBS 119005</strain>
    </source>
</reference>
<name>A0ACB9YTM8_9PEZI</name>
<protein>
    <submittedName>
        <fullName evidence="1">Isochorismatase hydrolase</fullName>
    </submittedName>
</protein>
<sequence>MAPASSWGPKGDDWTYDGDAKLWNLARGEPSPGFTIRTTEGPTDTSITLAPALSALVVVDMQNFFIHPRCNDHPTGLAAVERTMEVVTRCREVGIKIIWLNWGLTEGDLSSMPAATERSFARNLVTPPLDNKQARDGFGSDMGEGRGRLLMAGSWNAKLYDPLQDASRTDSDIFCDKNRISGLWNGDTPLAKALAAGGYRTLLFAGVNTDQCVLGTLADAYYRGWDCIMVEDCCATKTPGGHDVTIYNTSNGYGFVVDSKSFVEGTLQ</sequence>
<dbReference type="Proteomes" id="UP001497700">
    <property type="component" value="Unassembled WGS sequence"/>
</dbReference>
<comment type="caution">
    <text evidence="1">The sequence shown here is derived from an EMBL/GenBank/DDBJ whole genome shotgun (WGS) entry which is preliminary data.</text>
</comment>
<proteinExistence type="predicted"/>
<dbReference type="EMBL" id="MU393523">
    <property type="protein sequence ID" value="KAI4862557.1"/>
    <property type="molecule type" value="Genomic_DNA"/>
</dbReference>
<accession>A0ACB9YTM8</accession>